<evidence type="ECO:0000313" key="1">
    <source>
        <dbReference type="EMBL" id="MBB5252386.1"/>
    </source>
</evidence>
<reference evidence="2 3" key="1">
    <citation type="submission" date="2019-10" db="EMBL/GenBank/DDBJ databases">
        <title>Genome Sequences from Six Type Strain Members of the Archaeal Family Sulfolobaceae: Acidianus ambivalens, Acidianus infernus, Metallosphaera prunae, Stygiolobus azoricus, Sulfolobus metallicus, and Sulfurisphaera ohwakuensis.</title>
        <authorList>
            <person name="Counts J.A."/>
            <person name="Kelly R.M."/>
        </authorList>
    </citation>
    <scope>NUCLEOTIDE SEQUENCE [LARGE SCALE GENOMIC DNA]</scope>
    <source>
        <strain evidence="2 3">TA-1</strain>
    </source>
</reference>
<evidence type="ECO:0000313" key="2">
    <source>
        <dbReference type="EMBL" id="QGR17158.1"/>
    </source>
</evidence>
<protein>
    <submittedName>
        <fullName evidence="1">Acetolactate synthase regulatory subunit</fullName>
    </submittedName>
</protein>
<dbReference type="Proteomes" id="UP000582213">
    <property type="component" value="Unassembled WGS sequence"/>
</dbReference>
<dbReference type="GeneID" id="42801208"/>
<dbReference type="EMBL" id="CP045484">
    <property type="protein sequence ID" value="QGR17158.1"/>
    <property type="molecule type" value="Genomic_DNA"/>
</dbReference>
<sequence length="131" mass="15082">MTQEKVVRVVGYYRDPGFFERVAGAFRKLLMDINWMQARRISDDGLYEIYMGIPYSNNFDIAIQNLSKTVDVEKVEILEDAKVVTYIIRNNGTIIEGEPSQAREYDIVVFRPVFTKVTTISWGIVSGKSIY</sequence>
<dbReference type="KEGG" id="soh:D1869_08135"/>
<evidence type="ECO:0000313" key="4">
    <source>
        <dbReference type="Proteomes" id="UP000582213"/>
    </source>
</evidence>
<dbReference type="Pfam" id="PF13710">
    <property type="entry name" value="ACT_5"/>
    <property type="match status" value="1"/>
</dbReference>
<dbReference type="OrthoDB" id="33090at2157"/>
<accession>A0A650CHD0</accession>
<dbReference type="EMBL" id="JACHFY010000001">
    <property type="protein sequence ID" value="MBB5252386.1"/>
    <property type="molecule type" value="Genomic_DNA"/>
</dbReference>
<dbReference type="RefSeq" id="WP_156014656.1">
    <property type="nucleotide sequence ID" value="NZ_CP045484.1"/>
</dbReference>
<dbReference type="AlphaFoldDB" id="A0A650CHD0"/>
<gene>
    <name evidence="2" type="ORF">D1869_08135</name>
    <name evidence="1" type="ORF">HNQ62_000104</name>
</gene>
<organism evidence="2 3">
    <name type="scientific">Sulfurisphaera ohwakuensis</name>
    <dbReference type="NCBI Taxonomy" id="69656"/>
    <lineage>
        <taxon>Archaea</taxon>
        <taxon>Thermoproteota</taxon>
        <taxon>Thermoprotei</taxon>
        <taxon>Sulfolobales</taxon>
        <taxon>Sulfolobaceae</taxon>
        <taxon>Sulfurisphaera</taxon>
    </lineage>
</organism>
<proteinExistence type="predicted"/>
<reference evidence="1 4" key="2">
    <citation type="submission" date="2020-08" db="EMBL/GenBank/DDBJ databases">
        <title>Genomic Encyclopedia of Type Strains, Phase IV (KMG-IV): sequencing the most valuable type-strain genomes for metagenomic binning, comparative biology and taxonomic classification.</title>
        <authorList>
            <person name="Goeker M."/>
        </authorList>
    </citation>
    <scope>NUCLEOTIDE SEQUENCE [LARGE SCALE GENOMIC DNA]</scope>
    <source>
        <strain evidence="1 4">DSM 12421</strain>
    </source>
</reference>
<name>A0A650CHD0_SULOH</name>
<dbReference type="Proteomes" id="UP000427373">
    <property type="component" value="Chromosome"/>
</dbReference>
<evidence type="ECO:0000313" key="3">
    <source>
        <dbReference type="Proteomes" id="UP000427373"/>
    </source>
</evidence>
<keyword evidence="3" id="KW-1185">Reference proteome</keyword>